<name>A0A368GJ21_ANCCA</name>
<dbReference type="SMART" id="SM00225">
    <property type="entry name" value="BTB"/>
    <property type="match status" value="1"/>
</dbReference>
<dbReference type="InterPro" id="IPR006652">
    <property type="entry name" value="Kelch_1"/>
</dbReference>
<sequence length="679" mass="75406">MFGADSVTDESTPKAISNGSVILEQPTASDIHEISKPQEKNEGLEKDSLNEDSGTFVDITANGIDYFLYPNLRHIGEDVDDICVNHEHILYAQVVTVRGENGWKSDAVLAFSTLDELRRDGLLCDVELSVGDHRTIAAHRVVLAAVIPYFHAMFTVEMIESTKKKITIRNIDFATLELIVSYAYCGRLHINVENVLPVMYAANFLQLNALTEKCANYLKHHMHLTNVLGVRAVCSSLNCSSDETERFVEKYFTSICLTKSFLELSIDELTMLLAKDSLNVENEETVCKAALRWIDHDPTHRKVFISRILKCLRLLALNPSFLVVELGRHPLVREDKQSREIVGGFFTTILDLSLDEVKDYLLVPNLERSTQPPFSAEPRHCGDSPCLIYAIGGASTDAEGTVISKCEVYDPARRKWSQAEPLPIVRKEFGTAVFNGKIYVFGGHSESDILLNTVDTYDYVPSVWAPVTPMPTARFSVSVAAVDNKLYVCGGENGAMLGIVEVFCPENNCWEPGVPMLTPRSRSAIAVLGGCIYLIGGHDGNSVLSSVDRFSLETQQWEKIVPMRSPRELCAATTLNDKIFVCGGSNGTECLNTVECYDPTLNRWFSMAPMKVARKGLSVVTYDNVIYAISGENDSTTLCSMEVYREDADEWEFAAYLQTGRKEFGAAVVQVSIDQLSKM</sequence>
<feature type="compositionally biased region" description="Basic and acidic residues" evidence="3">
    <location>
        <begin position="30"/>
        <end position="49"/>
    </location>
</feature>
<evidence type="ECO:0000256" key="1">
    <source>
        <dbReference type="ARBA" id="ARBA00022441"/>
    </source>
</evidence>
<dbReference type="SMART" id="SM00875">
    <property type="entry name" value="BACK"/>
    <property type="match status" value="1"/>
</dbReference>
<evidence type="ECO:0000256" key="2">
    <source>
        <dbReference type="ARBA" id="ARBA00022737"/>
    </source>
</evidence>
<evidence type="ECO:0000313" key="5">
    <source>
        <dbReference type="EMBL" id="RCN43688.1"/>
    </source>
</evidence>
<dbReference type="STRING" id="29170.A0A368GJ21"/>
<dbReference type="EMBL" id="JOJR01000149">
    <property type="protein sequence ID" value="RCN43688.1"/>
    <property type="molecule type" value="Genomic_DNA"/>
</dbReference>
<dbReference type="SUPFAM" id="SSF117281">
    <property type="entry name" value="Kelch motif"/>
    <property type="match status" value="1"/>
</dbReference>
<dbReference type="InterPro" id="IPR011705">
    <property type="entry name" value="BACK"/>
</dbReference>
<dbReference type="Gene3D" id="1.25.40.420">
    <property type="match status" value="1"/>
</dbReference>
<dbReference type="OrthoDB" id="20684at2759"/>
<keyword evidence="2" id="KW-0677">Repeat</keyword>
<dbReference type="PROSITE" id="PS50097">
    <property type="entry name" value="BTB"/>
    <property type="match status" value="1"/>
</dbReference>
<keyword evidence="1" id="KW-0880">Kelch repeat</keyword>
<dbReference type="AlphaFoldDB" id="A0A368GJ21"/>
<dbReference type="SMART" id="SM00612">
    <property type="entry name" value="Kelch"/>
    <property type="match status" value="6"/>
</dbReference>
<dbReference type="Gene3D" id="2.120.10.80">
    <property type="entry name" value="Kelch-type beta propeller"/>
    <property type="match status" value="2"/>
</dbReference>
<dbReference type="Proteomes" id="UP000252519">
    <property type="component" value="Unassembled WGS sequence"/>
</dbReference>
<feature type="domain" description="BTB" evidence="4">
    <location>
        <begin position="124"/>
        <end position="192"/>
    </location>
</feature>
<dbReference type="Pfam" id="PF07707">
    <property type="entry name" value="BACK"/>
    <property type="match status" value="1"/>
</dbReference>
<dbReference type="Gene3D" id="3.30.710.10">
    <property type="entry name" value="Potassium Channel Kv1.1, Chain A"/>
    <property type="match status" value="1"/>
</dbReference>
<feature type="region of interest" description="Disordered" evidence="3">
    <location>
        <begin position="1"/>
        <end position="49"/>
    </location>
</feature>
<gene>
    <name evidence="5" type="ORF">ANCCAN_10332</name>
</gene>
<dbReference type="Pfam" id="PF24681">
    <property type="entry name" value="Kelch_KLHDC2_KLHL20_DRC7"/>
    <property type="match status" value="2"/>
</dbReference>
<evidence type="ECO:0000256" key="3">
    <source>
        <dbReference type="SAM" id="MobiDB-lite"/>
    </source>
</evidence>
<organism evidence="5 6">
    <name type="scientific">Ancylostoma caninum</name>
    <name type="common">Dog hookworm</name>
    <dbReference type="NCBI Taxonomy" id="29170"/>
    <lineage>
        <taxon>Eukaryota</taxon>
        <taxon>Metazoa</taxon>
        <taxon>Ecdysozoa</taxon>
        <taxon>Nematoda</taxon>
        <taxon>Chromadorea</taxon>
        <taxon>Rhabditida</taxon>
        <taxon>Rhabditina</taxon>
        <taxon>Rhabditomorpha</taxon>
        <taxon>Strongyloidea</taxon>
        <taxon>Ancylostomatidae</taxon>
        <taxon>Ancylostomatinae</taxon>
        <taxon>Ancylostoma</taxon>
    </lineage>
</organism>
<evidence type="ECO:0000313" key="6">
    <source>
        <dbReference type="Proteomes" id="UP000252519"/>
    </source>
</evidence>
<dbReference type="Pfam" id="PF00651">
    <property type="entry name" value="BTB"/>
    <property type="match status" value="1"/>
</dbReference>
<dbReference type="InterPro" id="IPR015915">
    <property type="entry name" value="Kelch-typ_b-propeller"/>
</dbReference>
<keyword evidence="6" id="KW-1185">Reference proteome</keyword>
<reference evidence="5 6" key="1">
    <citation type="submission" date="2014-10" db="EMBL/GenBank/DDBJ databases">
        <title>Draft genome of the hookworm Ancylostoma caninum.</title>
        <authorList>
            <person name="Mitreva M."/>
        </authorList>
    </citation>
    <scope>NUCLEOTIDE SEQUENCE [LARGE SCALE GENOMIC DNA]</scope>
    <source>
        <strain evidence="5 6">Baltimore</strain>
    </source>
</reference>
<protein>
    <submittedName>
        <fullName evidence="5">BTB/POZ domain protein</fullName>
    </submittedName>
</protein>
<evidence type="ECO:0000259" key="4">
    <source>
        <dbReference type="PROSITE" id="PS50097"/>
    </source>
</evidence>
<dbReference type="InterPro" id="IPR000210">
    <property type="entry name" value="BTB/POZ_dom"/>
</dbReference>
<dbReference type="PANTHER" id="PTHR24412:SF497">
    <property type="entry name" value="KELCH-LIKE PROTEIN 18"/>
    <property type="match status" value="1"/>
</dbReference>
<dbReference type="SUPFAM" id="SSF54695">
    <property type="entry name" value="POZ domain"/>
    <property type="match status" value="1"/>
</dbReference>
<dbReference type="InterPro" id="IPR011333">
    <property type="entry name" value="SKP1/BTB/POZ_sf"/>
</dbReference>
<dbReference type="FunFam" id="1.25.40.420:FF:000001">
    <property type="entry name" value="Kelch-like family member 12"/>
    <property type="match status" value="1"/>
</dbReference>
<proteinExistence type="predicted"/>
<accession>A0A368GJ21</accession>
<comment type="caution">
    <text evidence="5">The sequence shown here is derived from an EMBL/GenBank/DDBJ whole genome shotgun (WGS) entry which is preliminary data.</text>
</comment>
<dbReference type="PANTHER" id="PTHR24412">
    <property type="entry name" value="KELCH PROTEIN"/>
    <property type="match status" value="1"/>
</dbReference>